<sequence length="101" mass="11616">MTELTRLMPRSTSVENAYDLNNQIYYNSTSDYNLYRSLVSIRCQKGTFFEDRQLENKLLCDLVKGSTNSVQWVGYSGTSLPLLNCIGKSLQMKKELIKMAF</sequence>
<comment type="caution">
    <text evidence="1">The sequence shown here is derived from an EMBL/GenBank/DDBJ whole genome shotgun (WGS) entry which is preliminary data.</text>
</comment>
<keyword evidence="2" id="KW-1185">Reference proteome</keyword>
<reference evidence="1" key="1">
    <citation type="submission" date="2018-11" db="EMBL/GenBank/DDBJ databases">
        <authorList>
            <consortium name="Pathogen Informatics"/>
        </authorList>
    </citation>
    <scope>NUCLEOTIDE SEQUENCE</scope>
</reference>
<dbReference type="EMBL" id="CAAALY010249101">
    <property type="protein sequence ID" value="VEL35104.1"/>
    <property type="molecule type" value="Genomic_DNA"/>
</dbReference>
<dbReference type="OrthoDB" id="6326165at2759"/>
<dbReference type="AlphaFoldDB" id="A0A448XEW7"/>
<protein>
    <submittedName>
        <fullName evidence="1">Uncharacterized protein</fullName>
    </submittedName>
</protein>
<accession>A0A448XEW7</accession>
<dbReference type="Proteomes" id="UP000784294">
    <property type="component" value="Unassembled WGS sequence"/>
</dbReference>
<organism evidence="1 2">
    <name type="scientific">Protopolystoma xenopodis</name>
    <dbReference type="NCBI Taxonomy" id="117903"/>
    <lineage>
        <taxon>Eukaryota</taxon>
        <taxon>Metazoa</taxon>
        <taxon>Spiralia</taxon>
        <taxon>Lophotrochozoa</taxon>
        <taxon>Platyhelminthes</taxon>
        <taxon>Monogenea</taxon>
        <taxon>Polyopisthocotylea</taxon>
        <taxon>Polystomatidea</taxon>
        <taxon>Polystomatidae</taxon>
        <taxon>Protopolystoma</taxon>
    </lineage>
</organism>
<gene>
    <name evidence="1" type="ORF">PXEA_LOCUS28544</name>
</gene>
<name>A0A448XEW7_9PLAT</name>
<evidence type="ECO:0000313" key="1">
    <source>
        <dbReference type="EMBL" id="VEL35104.1"/>
    </source>
</evidence>
<proteinExistence type="predicted"/>
<evidence type="ECO:0000313" key="2">
    <source>
        <dbReference type="Proteomes" id="UP000784294"/>
    </source>
</evidence>